<gene>
    <name evidence="2" type="ORF">SAY86_031945</name>
</gene>
<keyword evidence="1" id="KW-0732">Signal</keyword>
<evidence type="ECO:0000256" key="1">
    <source>
        <dbReference type="SAM" id="SignalP"/>
    </source>
</evidence>
<sequence length="189" mass="21057">MAMAPTPHPCLLALLSFLFIASSSLSPTAPSPAEPQPDVDPTVYDILPTFGLPGGLLPDSVASYSISADGRFAVFLKGPCYVQFEYLIYYDDRITGKISYGSITELEGIQVQRFFIWFDVNEIRVDLPPSDSIYFQVGFINRKLDVGQFMTVHSCQDRVSGPCRKPWNRILELQLPCPMVGEAPMLKEE</sequence>
<accession>A0AAN7LSS5</accession>
<protein>
    <submittedName>
        <fullName evidence="2">Uncharacterized protein</fullName>
    </submittedName>
</protein>
<dbReference type="PANTHER" id="PTHR31676">
    <property type="entry name" value="T31J12.3 PROTEIN-RELATED"/>
    <property type="match status" value="1"/>
</dbReference>
<proteinExistence type="predicted"/>
<feature type="signal peptide" evidence="1">
    <location>
        <begin position="1"/>
        <end position="24"/>
    </location>
</feature>
<dbReference type="InterPro" id="IPR036758">
    <property type="entry name" value="At5g01610-like"/>
</dbReference>
<evidence type="ECO:0000313" key="3">
    <source>
        <dbReference type="Proteomes" id="UP001346149"/>
    </source>
</evidence>
<name>A0AAN7LSS5_TRANT</name>
<dbReference type="SUPFAM" id="SSF141562">
    <property type="entry name" value="At5g01610-like"/>
    <property type="match status" value="1"/>
</dbReference>
<dbReference type="Pfam" id="PF04398">
    <property type="entry name" value="DUF538"/>
    <property type="match status" value="1"/>
</dbReference>
<dbReference type="InterPro" id="IPR007493">
    <property type="entry name" value="DUF538"/>
</dbReference>
<dbReference type="AlphaFoldDB" id="A0AAN7LSS5"/>
<organism evidence="2 3">
    <name type="scientific">Trapa natans</name>
    <name type="common">Water chestnut</name>
    <dbReference type="NCBI Taxonomy" id="22666"/>
    <lineage>
        <taxon>Eukaryota</taxon>
        <taxon>Viridiplantae</taxon>
        <taxon>Streptophyta</taxon>
        <taxon>Embryophyta</taxon>
        <taxon>Tracheophyta</taxon>
        <taxon>Spermatophyta</taxon>
        <taxon>Magnoliopsida</taxon>
        <taxon>eudicotyledons</taxon>
        <taxon>Gunneridae</taxon>
        <taxon>Pentapetalae</taxon>
        <taxon>rosids</taxon>
        <taxon>malvids</taxon>
        <taxon>Myrtales</taxon>
        <taxon>Lythraceae</taxon>
        <taxon>Trapa</taxon>
    </lineage>
</organism>
<dbReference type="PANTHER" id="PTHR31676:SF71">
    <property type="entry name" value="EXPRESSED PROTEIN"/>
    <property type="match status" value="1"/>
</dbReference>
<dbReference type="Gene3D" id="2.30.240.10">
    <property type="entry name" value="At5g01610-like"/>
    <property type="match status" value="1"/>
</dbReference>
<dbReference type="Proteomes" id="UP001346149">
    <property type="component" value="Unassembled WGS sequence"/>
</dbReference>
<keyword evidence="3" id="KW-1185">Reference proteome</keyword>
<evidence type="ECO:0000313" key="2">
    <source>
        <dbReference type="EMBL" id="KAK4791532.1"/>
    </source>
</evidence>
<dbReference type="EMBL" id="JAXQNO010000009">
    <property type="protein sequence ID" value="KAK4791532.1"/>
    <property type="molecule type" value="Genomic_DNA"/>
</dbReference>
<comment type="caution">
    <text evidence="2">The sequence shown here is derived from an EMBL/GenBank/DDBJ whole genome shotgun (WGS) entry which is preliminary data.</text>
</comment>
<feature type="chain" id="PRO_5042823808" evidence="1">
    <location>
        <begin position="25"/>
        <end position="189"/>
    </location>
</feature>
<reference evidence="2 3" key="1">
    <citation type="journal article" date="2023" name="Hortic Res">
        <title>Pangenome of water caltrop reveals structural variations and asymmetric subgenome divergence after allopolyploidization.</title>
        <authorList>
            <person name="Zhang X."/>
            <person name="Chen Y."/>
            <person name="Wang L."/>
            <person name="Yuan Y."/>
            <person name="Fang M."/>
            <person name="Shi L."/>
            <person name="Lu R."/>
            <person name="Comes H.P."/>
            <person name="Ma Y."/>
            <person name="Chen Y."/>
            <person name="Huang G."/>
            <person name="Zhou Y."/>
            <person name="Zheng Z."/>
            <person name="Qiu Y."/>
        </authorList>
    </citation>
    <scope>NUCLEOTIDE SEQUENCE [LARGE SCALE GENOMIC DNA]</scope>
    <source>
        <strain evidence="2">F231</strain>
    </source>
</reference>